<dbReference type="Pfam" id="PF03564">
    <property type="entry name" value="DUF1759"/>
    <property type="match status" value="1"/>
</dbReference>
<comment type="caution">
    <text evidence="1">The sequence shown here is derived from an EMBL/GenBank/DDBJ whole genome shotgun (WGS) entry which is preliminary data.</text>
</comment>
<dbReference type="Proteomes" id="UP000886998">
    <property type="component" value="Unassembled WGS sequence"/>
</dbReference>
<dbReference type="PANTHER" id="PTHR22954">
    <property type="entry name" value="RETROVIRAL PROTEASE-RELATED"/>
    <property type="match status" value="1"/>
</dbReference>
<keyword evidence="2" id="KW-1185">Reference proteome</keyword>
<proteinExistence type="predicted"/>
<sequence>MLCSKIKIKNLSKNDPSVTSQTTLNVQNDSLNNSINGSSVNSNRNVNSVRLPKLQIDKYFGDPCLWLEFWNKFQNSIDKNETLTKVDKFSYLKSLLGGVASNVVNGFTLSDDNYDNALILLKERFGREEIAVNAHMSKLLNLYPVKDSNNVIGLKKLYDICKIQIRSLESLNVTSGMYGHLLQPILLKLLPEDLVLDLNRKQLGRKEESAFDVMELLQFLKIEIECHESAHLLSGQGERKNLLTHNSKNMQTGYGDNQNISRNRQNKIQGCTCICEFMTSVNERDLQHSFFCNLDHLAEKCNKISIEKKKRNFEETGEMFFVPATKTLYKKIVYQIRLAEFAMVDITKQFVSNLN</sequence>
<dbReference type="PANTHER" id="PTHR22954:SF3">
    <property type="entry name" value="PROTEIN CBG08539"/>
    <property type="match status" value="1"/>
</dbReference>
<evidence type="ECO:0000313" key="2">
    <source>
        <dbReference type="Proteomes" id="UP000886998"/>
    </source>
</evidence>
<dbReference type="InterPro" id="IPR005312">
    <property type="entry name" value="DUF1759"/>
</dbReference>
<protein>
    <submittedName>
        <fullName evidence="1">Uncharacterized protein</fullName>
    </submittedName>
</protein>
<dbReference type="AlphaFoldDB" id="A0A8X6MK30"/>
<accession>A0A8X6MK30</accession>
<reference evidence="1" key="1">
    <citation type="submission" date="2020-08" db="EMBL/GenBank/DDBJ databases">
        <title>Multicomponent nature underlies the extraordinary mechanical properties of spider dragline silk.</title>
        <authorList>
            <person name="Kono N."/>
            <person name="Nakamura H."/>
            <person name="Mori M."/>
            <person name="Yoshida Y."/>
            <person name="Ohtoshi R."/>
            <person name="Malay A.D."/>
            <person name="Moran D.A.P."/>
            <person name="Tomita M."/>
            <person name="Numata K."/>
            <person name="Arakawa K."/>
        </authorList>
    </citation>
    <scope>NUCLEOTIDE SEQUENCE</scope>
</reference>
<gene>
    <name evidence="1" type="primary">AVEN_261395_1</name>
    <name evidence="1" type="ORF">TNIN_433691</name>
</gene>
<organism evidence="1 2">
    <name type="scientific">Trichonephila inaurata madagascariensis</name>
    <dbReference type="NCBI Taxonomy" id="2747483"/>
    <lineage>
        <taxon>Eukaryota</taxon>
        <taxon>Metazoa</taxon>
        <taxon>Ecdysozoa</taxon>
        <taxon>Arthropoda</taxon>
        <taxon>Chelicerata</taxon>
        <taxon>Arachnida</taxon>
        <taxon>Araneae</taxon>
        <taxon>Araneomorphae</taxon>
        <taxon>Entelegynae</taxon>
        <taxon>Araneoidea</taxon>
        <taxon>Nephilidae</taxon>
        <taxon>Trichonephila</taxon>
        <taxon>Trichonephila inaurata</taxon>
    </lineage>
</organism>
<name>A0A8X6MK30_9ARAC</name>
<dbReference type="OrthoDB" id="6431421at2759"/>
<dbReference type="EMBL" id="BMAV01027367">
    <property type="protein sequence ID" value="GFS58745.1"/>
    <property type="molecule type" value="Genomic_DNA"/>
</dbReference>
<evidence type="ECO:0000313" key="1">
    <source>
        <dbReference type="EMBL" id="GFS58745.1"/>
    </source>
</evidence>